<feature type="transmembrane region" description="Helical" evidence="8">
    <location>
        <begin position="165"/>
        <end position="184"/>
    </location>
</feature>
<evidence type="ECO:0000256" key="5">
    <source>
        <dbReference type="ARBA" id="ARBA00022989"/>
    </source>
</evidence>
<feature type="binding site" evidence="7">
    <location>
        <position position="183"/>
    </location>
    <ligand>
        <name>Mg(2+)</name>
        <dbReference type="ChEBI" id="CHEBI:18420"/>
    </ligand>
</feature>
<dbReference type="EMBL" id="FUXE01000002">
    <property type="protein sequence ID" value="SJZ47724.1"/>
    <property type="molecule type" value="Genomic_DNA"/>
</dbReference>
<dbReference type="STRING" id="29524.SAMN02745171_00228"/>
<proteinExistence type="predicted"/>
<evidence type="ECO:0000256" key="4">
    <source>
        <dbReference type="ARBA" id="ARBA00022692"/>
    </source>
</evidence>
<evidence type="ECO:0000256" key="6">
    <source>
        <dbReference type="ARBA" id="ARBA00023136"/>
    </source>
</evidence>
<dbReference type="GO" id="GO:0071555">
    <property type="term" value="P:cell wall organization"/>
    <property type="evidence" value="ECO:0007669"/>
    <property type="project" value="TreeGrafter"/>
</dbReference>
<dbReference type="GO" id="GO:0046872">
    <property type="term" value="F:metal ion binding"/>
    <property type="evidence" value="ECO:0007669"/>
    <property type="project" value="UniProtKB-KW"/>
</dbReference>
<feature type="transmembrane region" description="Helical" evidence="8">
    <location>
        <begin position="133"/>
        <end position="153"/>
    </location>
</feature>
<feature type="transmembrane region" description="Helical" evidence="8">
    <location>
        <begin position="97"/>
        <end position="121"/>
    </location>
</feature>
<comment type="cofactor">
    <cofactor evidence="7">
        <name>Mg(2+)</name>
        <dbReference type="ChEBI" id="CHEBI:18420"/>
    </cofactor>
</comment>
<evidence type="ECO:0000313" key="9">
    <source>
        <dbReference type="EMBL" id="SJZ47724.1"/>
    </source>
</evidence>
<feature type="transmembrane region" description="Helical" evidence="8">
    <location>
        <begin position="68"/>
        <end position="91"/>
    </location>
</feature>
<feature type="transmembrane region" description="Helical" evidence="8">
    <location>
        <begin position="278"/>
        <end position="299"/>
    </location>
</feature>
<accession>A0A1T4KZ37</accession>
<feature type="transmembrane region" description="Helical" evidence="8">
    <location>
        <begin position="326"/>
        <end position="344"/>
    </location>
</feature>
<dbReference type="GO" id="GO:0009103">
    <property type="term" value="P:lipopolysaccharide biosynthetic process"/>
    <property type="evidence" value="ECO:0007669"/>
    <property type="project" value="TreeGrafter"/>
</dbReference>
<evidence type="ECO:0000256" key="2">
    <source>
        <dbReference type="ARBA" id="ARBA00022475"/>
    </source>
</evidence>
<dbReference type="PANTHER" id="PTHR22926:SF3">
    <property type="entry name" value="UNDECAPRENYL-PHOSPHATE ALPHA-N-ACETYLGLUCOSAMINYL 1-PHOSPHATE TRANSFERASE"/>
    <property type="match status" value="1"/>
</dbReference>
<reference evidence="10" key="1">
    <citation type="submission" date="2017-02" db="EMBL/GenBank/DDBJ databases">
        <authorList>
            <person name="Varghese N."/>
            <person name="Submissions S."/>
        </authorList>
    </citation>
    <scope>NUCLEOTIDE SEQUENCE [LARGE SCALE GENOMIC DNA]</scope>
    <source>
        <strain evidence="10">ATCC 51356</strain>
    </source>
</reference>
<evidence type="ECO:0000256" key="3">
    <source>
        <dbReference type="ARBA" id="ARBA00022679"/>
    </source>
</evidence>
<evidence type="ECO:0000313" key="10">
    <source>
        <dbReference type="Proteomes" id="UP000190121"/>
    </source>
</evidence>
<dbReference type="Proteomes" id="UP000190121">
    <property type="component" value="Unassembled WGS sequence"/>
</dbReference>
<dbReference type="InterPro" id="IPR018480">
    <property type="entry name" value="PNAcMuramoyl-5peptid_Trfase_CS"/>
</dbReference>
<feature type="transmembrane region" description="Helical" evidence="8">
    <location>
        <begin position="350"/>
        <end position="372"/>
    </location>
</feature>
<feature type="binding site" evidence="7">
    <location>
        <position position="248"/>
    </location>
    <ligand>
        <name>Mg(2+)</name>
        <dbReference type="ChEBI" id="CHEBI:18420"/>
    </ligand>
</feature>
<feature type="transmembrane region" description="Helical" evidence="8">
    <location>
        <begin position="244"/>
        <end position="266"/>
    </location>
</feature>
<protein>
    <submittedName>
        <fullName evidence="9">UDP-N-acetylmuramyl pentapeptide phosphotransferase/UDP-N-acetylglucosamine-1-phosphate transferase</fullName>
    </submittedName>
</protein>
<dbReference type="OrthoDB" id="9783652at2"/>
<evidence type="ECO:0000256" key="8">
    <source>
        <dbReference type="SAM" id="Phobius"/>
    </source>
</evidence>
<organism evidence="9 10">
    <name type="scientific">Porphyromonas circumdentaria</name>
    <dbReference type="NCBI Taxonomy" id="29524"/>
    <lineage>
        <taxon>Bacteria</taxon>
        <taxon>Pseudomonadati</taxon>
        <taxon>Bacteroidota</taxon>
        <taxon>Bacteroidia</taxon>
        <taxon>Bacteroidales</taxon>
        <taxon>Porphyromonadaceae</taxon>
        <taxon>Porphyromonas</taxon>
    </lineage>
</organism>
<dbReference type="GO" id="GO:0016780">
    <property type="term" value="F:phosphotransferase activity, for other substituted phosphate groups"/>
    <property type="evidence" value="ECO:0007669"/>
    <property type="project" value="InterPro"/>
</dbReference>
<feature type="transmembrane region" description="Helical" evidence="8">
    <location>
        <begin position="214"/>
        <end position="232"/>
    </location>
</feature>
<feature type="transmembrane region" description="Helical" evidence="8">
    <location>
        <begin position="191"/>
        <end position="208"/>
    </location>
</feature>
<dbReference type="AlphaFoldDB" id="A0A1T4KZ37"/>
<dbReference type="GO" id="GO:0044038">
    <property type="term" value="P:cell wall macromolecule biosynthetic process"/>
    <property type="evidence" value="ECO:0007669"/>
    <property type="project" value="TreeGrafter"/>
</dbReference>
<gene>
    <name evidence="9" type="ORF">SAMN02745171_00228</name>
</gene>
<dbReference type="PANTHER" id="PTHR22926">
    <property type="entry name" value="PHOSPHO-N-ACETYLMURAMOYL-PENTAPEPTIDE-TRANSFERASE"/>
    <property type="match status" value="1"/>
</dbReference>
<keyword evidence="3 9" id="KW-0808">Transferase</keyword>
<keyword evidence="5 8" id="KW-1133">Transmembrane helix</keyword>
<comment type="subcellular location">
    <subcellularLocation>
        <location evidence="1">Cell membrane</location>
        <topology evidence="1">Multi-pass membrane protein</topology>
    </subcellularLocation>
</comment>
<keyword evidence="10" id="KW-1185">Reference proteome</keyword>
<keyword evidence="2" id="KW-1003">Cell membrane</keyword>
<keyword evidence="7" id="KW-0460">Magnesium</keyword>
<keyword evidence="6 8" id="KW-0472">Membrane</keyword>
<dbReference type="GO" id="GO:0005886">
    <property type="term" value="C:plasma membrane"/>
    <property type="evidence" value="ECO:0007669"/>
    <property type="project" value="UniProtKB-SubCell"/>
</dbReference>
<dbReference type="Pfam" id="PF00953">
    <property type="entry name" value="Glycos_transf_4"/>
    <property type="match status" value="1"/>
</dbReference>
<feature type="transmembrane region" description="Helical" evidence="8">
    <location>
        <begin position="20"/>
        <end position="39"/>
    </location>
</feature>
<name>A0A1T4KZ37_9PORP</name>
<keyword evidence="7" id="KW-0479">Metal-binding</keyword>
<evidence type="ECO:0000256" key="7">
    <source>
        <dbReference type="PIRSR" id="PIRSR600715-1"/>
    </source>
</evidence>
<dbReference type="InterPro" id="IPR000715">
    <property type="entry name" value="Glycosyl_transferase_4"/>
</dbReference>
<evidence type="ECO:0000256" key="1">
    <source>
        <dbReference type="ARBA" id="ARBA00004651"/>
    </source>
</evidence>
<dbReference type="RefSeq" id="WP_078736195.1">
    <property type="nucleotide sequence ID" value="NZ_FUXE01000002.1"/>
</dbReference>
<sequence>MRSVFVDITAVYNVDGGLKRMLFFFLLLLTTSVLSYIALRRLSFIAYAQGIFDRENERTVHKGTIPRLGGIVFFPVVTLVVSLFLAAGSLLTLPIDFPLYGVSDILFLLPATILLYSVGVVDDLVGLSYRRKFIAQILSSSILLFSGVYLAGWDSLLFLDSLSNVLAYPIAIFFFLLVINSINLIDGIDGLATSLVLLGMLLYIPFFIYANMYLYAIICVSIVGCLVAFLRFNLFGTIEKRTKIFMGDTGALTLGLILSFMALRLLTPVTGRALPFSYVIAPLFIPCFDLFHVFILRILSKKNPFKADKSHIHHRIMALGLSQRQALVIILLYATLLSLFNIVGDSFFNINLLLLLNIFIWIVPNMFIASLARKRALKASLEKGE</sequence>
<keyword evidence="4 8" id="KW-0812">Transmembrane</keyword>
<dbReference type="CDD" id="cd06853">
    <property type="entry name" value="GT_WecA_like"/>
    <property type="match status" value="1"/>
</dbReference>
<dbReference type="PROSITE" id="PS01348">
    <property type="entry name" value="MRAY_2"/>
    <property type="match status" value="1"/>
</dbReference>